<keyword evidence="11" id="KW-1185">Reference proteome</keyword>
<keyword evidence="2 6" id="KW-0812">Transmembrane</keyword>
<dbReference type="InterPro" id="IPR052706">
    <property type="entry name" value="Membrane-Transporter-like"/>
</dbReference>
<dbReference type="EMBL" id="JAGRRH010000103">
    <property type="protein sequence ID" value="KAG7336897.1"/>
    <property type="molecule type" value="Genomic_DNA"/>
</dbReference>
<feature type="transmembrane region" description="Helical" evidence="6">
    <location>
        <begin position="671"/>
        <end position="690"/>
    </location>
</feature>
<evidence type="ECO:0000256" key="4">
    <source>
        <dbReference type="ARBA" id="ARBA00023136"/>
    </source>
</evidence>
<organism evidence="10 11">
    <name type="scientific">Nitzschia inconspicua</name>
    <dbReference type="NCBI Taxonomy" id="303405"/>
    <lineage>
        <taxon>Eukaryota</taxon>
        <taxon>Sar</taxon>
        <taxon>Stramenopiles</taxon>
        <taxon>Ochrophyta</taxon>
        <taxon>Bacillariophyta</taxon>
        <taxon>Bacillariophyceae</taxon>
        <taxon>Bacillariophycidae</taxon>
        <taxon>Bacillariales</taxon>
        <taxon>Bacillariaceae</taxon>
        <taxon>Nitzschia</taxon>
    </lineage>
</organism>
<feature type="compositionally biased region" description="Acidic residues" evidence="5">
    <location>
        <begin position="18"/>
        <end position="27"/>
    </location>
</feature>
<dbReference type="GO" id="GO:0016020">
    <property type="term" value="C:membrane"/>
    <property type="evidence" value="ECO:0007669"/>
    <property type="project" value="UniProtKB-SubCell"/>
</dbReference>
<keyword evidence="3 6" id="KW-1133">Transmembrane helix</keyword>
<evidence type="ECO:0000313" key="9">
    <source>
        <dbReference type="EMBL" id="KAG7337047.1"/>
    </source>
</evidence>
<evidence type="ECO:0000256" key="2">
    <source>
        <dbReference type="ARBA" id="ARBA00022692"/>
    </source>
</evidence>
<reference evidence="10" key="2">
    <citation type="submission" date="2021-04" db="EMBL/GenBank/DDBJ databases">
        <authorList>
            <person name="Podell S."/>
        </authorList>
    </citation>
    <scope>NUCLEOTIDE SEQUENCE</scope>
    <source>
        <strain evidence="10">Hildebrandi</strain>
    </source>
</reference>
<evidence type="ECO:0000256" key="6">
    <source>
        <dbReference type="SAM" id="Phobius"/>
    </source>
</evidence>
<accession>A0A9K3PEU2</accession>
<feature type="transmembrane region" description="Helical" evidence="6">
    <location>
        <begin position="596"/>
        <end position="617"/>
    </location>
</feature>
<protein>
    <submittedName>
        <fullName evidence="10">Cyclic nucleotide-binding protein</fullName>
    </submittedName>
</protein>
<dbReference type="EMBL" id="JAGRRH010000022">
    <property type="protein sequence ID" value="KAG7344665.1"/>
    <property type="molecule type" value="Genomic_DNA"/>
</dbReference>
<comment type="caution">
    <text evidence="10">The sequence shown here is derived from an EMBL/GenBank/DDBJ whole genome shotgun (WGS) entry which is preliminary data.</text>
</comment>
<name>A0A9K3PEU2_9STRA</name>
<dbReference type="PANTHER" id="PTHR43310">
    <property type="entry name" value="SULFATE TRANSPORTER YBAR-RELATED"/>
    <property type="match status" value="1"/>
</dbReference>
<dbReference type="AlphaFoldDB" id="A0A9K3PEU2"/>
<keyword evidence="4 6" id="KW-0472">Membrane</keyword>
<feature type="domain" description="SLC26A/SulP transporter" evidence="7">
    <location>
        <begin position="377"/>
        <end position="731"/>
    </location>
</feature>
<evidence type="ECO:0000259" key="7">
    <source>
        <dbReference type="Pfam" id="PF00916"/>
    </source>
</evidence>
<dbReference type="Pfam" id="PF00916">
    <property type="entry name" value="Sulfate_transp"/>
    <property type="match status" value="1"/>
</dbReference>
<feature type="transmembrane region" description="Helical" evidence="6">
    <location>
        <begin position="436"/>
        <end position="459"/>
    </location>
</feature>
<feature type="transmembrane region" description="Helical" evidence="6">
    <location>
        <begin position="510"/>
        <end position="527"/>
    </location>
</feature>
<feature type="transmembrane region" description="Helical" evidence="6">
    <location>
        <begin position="342"/>
        <end position="368"/>
    </location>
</feature>
<evidence type="ECO:0000313" key="8">
    <source>
        <dbReference type="EMBL" id="KAG7336897.1"/>
    </source>
</evidence>
<dbReference type="EMBL" id="JAGRRH010000097">
    <property type="protein sequence ID" value="KAG7337047.1"/>
    <property type="molecule type" value="Genomic_DNA"/>
</dbReference>
<feature type="compositionally biased region" description="Acidic residues" evidence="5">
    <location>
        <begin position="1"/>
        <end position="11"/>
    </location>
</feature>
<comment type="subcellular location">
    <subcellularLocation>
        <location evidence="1">Membrane</location>
        <topology evidence="1">Multi-pass membrane protein</topology>
    </subcellularLocation>
</comment>
<evidence type="ECO:0000256" key="3">
    <source>
        <dbReference type="ARBA" id="ARBA00022989"/>
    </source>
</evidence>
<evidence type="ECO:0000256" key="1">
    <source>
        <dbReference type="ARBA" id="ARBA00004141"/>
    </source>
</evidence>
<proteinExistence type="predicted"/>
<dbReference type="InterPro" id="IPR011547">
    <property type="entry name" value="SLC26A/SulP_dom"/>
</dbReference>
<evidence type="ECO:0000313" key="11">
    <source>
        <dbReference type="Proteomes" id="UP000693970"/>
    </source>
</evidence>
<feature type="region of interest" description="Disordered" evidence="5">
    <location>
        <begin position="122"/>
        <end position="168"/>
    </location>
</feature>
<feature type="transmembrane region" description="Helical" evidence="6">
    <location>
        <begin position="479"/>
        <end position="498"/>
    </location>
</feature>
<feature type="transmembrane region" description="Helical" evidence="6">
    <location>
        <begin position="637"/>
        <end position="659"/>
    </location>
</feature>
<gene>
    <name evidence="9" type="ORF">IV203_022811</name>
    <name evidence="10" type="ORF">IV203_032196</name>
    <name evidence="8" type="ORF">IV203_033495</name>
</gene>
<dbReference type="OrthoDB" id="409725at2759"/>
<dbReference type="Proteomes" id="UP000693970">
    <property type="component" value="Unassembled WGS sequence"/>
</dbReference>
<evidence type="ECO:0000313" key="10">
    <source>
        <dbReference type="EMBL" id="KAG7344665.1"/>
    </source>
</evidence>
<reference evidence="10" key="1">
    <citation type="journal article" date="2021" name="Sci. Rep.">
        <title>Diploid genomic architecture of Nitzschia inconspicua, an elite biomass production diatom.</title>
        <authorList>
            <person name="Oliver A."/>
            <person name="Podell S."/>
            <person name="Pinowska A."/>
            <person name="Traller J.C."/>
            <person name="Smith S.R."/>
            <person name="McClure R."/>
            <person name="Beliaev A."/>
            <person name="Bohutskyi P."/>
            <person name="Hill E.A."/>
            <person name="Rabines A."/>
            <person name="Zheng H."/>
            <person name="Allen L.Z."/>
            <person name="Kuo A."/>
            <person name="Grigoriev I.V."/>
            <person name="Allen A.E."/>
            <person name="Hazlebeck D."/>
            <person name="Allen E.E."/>
        </authorList>
    </citation>
    <scope>NUCLEOTIDE SEQUENCE</scope>
    <source>
        <strain evidence="10">Hildebrandi</strain>
    </source>
</reference>
<dbReference type="PANTHER" id="PTHR43310:SF2">
    <property type="entry name" value="SLC26A_SULP TRANSPORTER DOMAIN-CONTAINING PROTEIN"/>
    <property type="match status" value="1"/>
</dbReference>
<feature type="transmembrane region" description="Helical" evidence="6">
    <location>
        <begin position="726"/>
        <end position="753"/>
    </location>
</feature>
<feature type="region of interest" description="Disordered" evidence="5">
    <location>
        <begin position="1"/>
        <end position="33"/>
    </location>
</feature>
<evidence type="ECO:0000256" key="5">
    <source>
        <dbReference type="SAM" id="MobiDB-lite"/>
    </source>
</evidence>
<sequence length="767" mass="85837">MDEFYMNDDVDNSCNDITDGDDNDNDNDLLSQEDHDHNIIYSERDDDGDDDVDYCSSSYDDRYCHNNNNNNNNNHYSLLRYYNQFVESSQQIEWQCISPMTQHIIPPPPPHHHPVVVVTSPTKEDIHSNTTVKEQMEEQRRGIQRPRSQSLFNDYMDCSENDSSSPNALLLPPLVLQAQQQPQQQQQQQQQPIHLETNRPFSDYGSIDGQRQQVQELQQQRQTTTTTSPSLYCCDEFIPNLPSTNNNHYYNNNGTSSNNVSCYQDVVTTSLPTPSTPAAMDDRHHHPNYPYQQQHDDDDDIRIIPIIMDDKLSKREMSIKEEVDHDHGSSSSSHPVGTTNPWYISVLYGAINCTIVIPVVMSFGNIIYRDDAFAPYMPVLIKLTLVSGLVHQVCFSTFSTLPFAVGSVQDAGLIFLSNMAATMASYCRNNGHDDETLLATVTVGLAVATALLGIGLVLVGKLGLAGYVQQLPTCVVAGYLAYIGWFVGYSGLGIMVGGSSITVPLLLDNLLLVLPGIFGGIFIYASVQKFLHVAVLPVCITVLLLAFYIGLVLFKSSIEQATQHGWIRNTEQAPVWYHTWDYIQLHKVAWDALPQLWLTWSGMLFVVALSSSLDVAAIELEMKRPLNYNRELGVVGISNFVSGLTGGYTGSYIFSQSIFSLRIGIKSRMAGFALAFFQLIVILVPFPILSYVPNCFYGSLLSMICIDLMVEWLWEFRTKVTVAEYLICLCTFALIHTLGVEYGILAGVAIYVIGNHIINISDMGRQQ</sequence>
<feature type="transmembrane region" description="Helical" evidence="6">
    <location>
        <begin position="533"/>
        <end position="554"/>
    </location>
</feature>